<evidence type="ECO:0000313" key="1">
    <source>
        <dbReference type="EMBL" id="KAG5588590.1"/>
    </source>
</evidence>
<protein>
    <submittedName>
        <fullName evidence="1">Uncharacterized protein</fullName>
    </submittedName>
</protein>
<keyword evidence="2" id="KW-1185">Reference proteome</keyword>
<comment type="caution">
    <text evidence="1">The sequence shown here is derived from an EMBL/GenBank/DDBJ whole genome shotgun (WGS) entry which is preliminary data.</text>
</comment>
<dbReference type="AlphaFoldDB" id="A0A9J5XNI5"/>
<gene>
    <name evidence="1" type="ORF">H5410_049024</name>
</gene>
<name>A0A9J5XNI5_SOLCO</name>
<reference evidence="1 2" key="1">
    <citation type="submission" date="2020-09" db="EMBL/GenBank/DDBJ databases">
        <title>De no assembly of potato wild relative species, Solanum commersonii.</title>
        <authorList>
            <person name="Cho K."/>
        </authorList>
    </citation>
    <scope>NUCLEOTIDE SEQUENCE [LARGE SCALE GENOMIC DNA]</scope>
    <source>
        <strain evidence="1">LZ3.2</strain>
        <tissue evidence="1">Leaf</tissue>
    </source>
</reference>
<evidence type="ECO:0000313" key="2">
    <source>
        <dbReference type="Proteomes" id="UP000824120"/>
    </source>
</evidence>
<organism evidence="1 2">
    <name type="scientific">Solanum commersonii</name>
    <name type="common">Commerson's wild potato</name>
    <name type="synonym">Commerson's nightshade</name>
    <dbReference type="NCBI Taxonomy" id="4109"/>
    <lineage>
        <taxon>Eukaryota</taxon>
        <taxon>Viridiplantae</taxon>
        <taxon>Streptophyta</taxon>
        <taxon>Embryophyta</taxon>
        <taxon>Tracheophyta</taxon>
        <taxon>Spermatophyta</taxon>
        <taxon>Magnoliopsida</taxon>
        <taxon>eudicotyledons</taxon>
        <taxon>Gunneridae</taxon>
        <taxon>Pentapetalae</taxon>
        <taxon>asterids</taxon>
        <taxon>lamiids</taxon>
        <taxon>Solanales</taxon>
        <taxon>Solanaceae</taxon>
        <taxon>Solanoideae</taxon>
        <taxon>Solaneae</taxon>
        <taxon>Solanum</taxon>
    </lineage>
</organism>
<accession>A0A9J5XNI5</accession>
<dbReference type="Proteomes" id="UP000824120">
    <property type="component" value="Chromosome 9"/>
</dbReference>
<sequence>MSPDGYGGLTMGNKFGEMSCLRYLRLERELEENCQIILLHDGDAMSMPLNITTTLVLYDITNQAIDFTDTIHTLQKSQVQGRPLAF</sequence>
<dbReference type="EMBL" id="JACXVP010000009">
    <property type="protein sequence ID" value="KAG5588590.1"/>
    <property type="molecule type" value="Genomic_DNA"/>
</dbReference>
<proteinExistence type="predicted"/>